<dbReference type="PRINTS" id="PR00724">
    <property type="entry name" value="CRBOXYPTASEC"/>
</dbReference>
<protein>
    <recommendedName>
        <fullName evidence="6">Carboxypeptidase</fullName>
        <ecNumber evidence="6">3.4.16.-</ecNumber>
    </recommendedName>
</protein>
<evidence type="ECO:0000256" key="1">
    <source>
        <dbReference type="ARBA" id="ARBA00009431"/>
    </source>
</evidence>
<sequence length="548" mass="60389">MRFTKLLLPLLGAASAFASAAVFPRVEGALKGPISAEAEKVMNKKAPSDNHHFLTSKSQKFLVNGTGVPDVPFDVGESFAGRLPVVSYDKLNAANTSMDNQLFFWFFPSDNPLASNEITVWMNGGPGCSSLEGLLQENGPFLWQPGTYSPQPNPFSWTNLTNMVWIDQPIGTGLSSSYPGDPLLVTTEDDVATQFAGFWKNFVDTFDMQRFDIYLTGESYAGMYVPYIANLFLDQNDTSYYNVKGIQLNDPAIGPLSVMEQAPAAQYFNAYSTHFNLNKSFTSYVNEQAEACGFTSFMDEALTFPPAGKFPIPPSLNETWVVDKACNIWLQIATAAIYVNPCFNPYHISDFCPFPSDQLGFPSLGWGPNNYFNRTDVQDALNIGKPYANYSICEVKAQGLEQSKPSAWTVLPSVIERTGNVVIANGELDYVITSNGTLAMINNMTWAGAQGFHSDPWTDRFFVPYNPTIVPALKETLTQKIIPTRPVGYVGGGGWYGTTHTERGLTFVNVLFAGHQIPQYVPGAAYRQLEFLLGRVKDVYSVGNFTTL</sequence>
<evidence type="ECO:0000256" key="2">
    <source>
        <dbReference type="ARBA" id="ARBA00022645"/>
    </source>
</evidence>
<feature type="signal peptide" evidence="6">
    <location>
        <begin position="1"/>
        <end position="20"/>
    </location>
</feature>
<organism evidence="7 8">
    <name type="scientific">Diaporthe australafricana</name>
    <dbReference type="NCBI Taxonomy" id="127596"/>
    <lineage>
        <taxon>Eukaryota</taxon>
        <taxon>Fungi</taxon>
        <taxon>Dikarya</taxon>
        <taxon>Ascomycota</taxon>
        <taxon>Pezizomycotina</taxon>
        <taxon>Sordariomycetes</taxon>
        <taxon>Sordariomycetidae</taxon>
        <taxon>Diaporthales</taxon>
        <taxon>Diaporthaceae</taxon>
        <taxon>Diaporthe</taxon>
    </lineage>
</organism>
<evidence type="ECO:0000256" key="6">
    <source>
        <dbReference type="RuleBase" id="RU361156"/>
    </source>
</evidence>
<keyword evidence="5" id="KW-0325">Glycoprotein</keyword>
<name>A0ABR3WJQ2_9PEZI</name>
<evidence type="ECO:0000313" key="7">
    <source>
        <dbReference type="EMBL" id="KAL1863049.1"/>
    </source>
</evidence>
<feature type="chain" id="PRO_5044960308" description="Carboxypeptidase" evidence="6">
    <location>
        <begin position="21"/>
        <end position="548"/>
    </location>
</feature>
<dbReference type="Proteomes" id="UP001583177">
    <property type="component" value="Unassembled WGS sequence"/>
</dbReference>
<keyword evidence="6" id="KW-0732">Signal</keyword>
<dbReference type="InterPro" id="IPR018202">
    <property type="entry name" value="Ser_caboxypep_ser_AS"/>
</dbReference>
<keyword evidence="2 6" id="KW-0121">Carboxypeptidase</keyword>
<keyword evidence="3 6" id="KW-0645">Protease</keyword>
<gene>
    <name evidence="7" type="ORF">Daus18300_008205</name>
</gene>
<dbReference type="InterPro" id="IPR029058">
    <property type="entry name" value="AB_hydrolase_fold"/>
</dbReference>
<comment type="similarity">
    <text evidence="1 6">Belongs to the peptidase S10 family.</text>
</comment>
<dbReference type="PANTHER" id="PTHR11802:SF116">
    <property type="entry name" value="CARBOXYPEPTIDASE"/>
    <property type="match status" value="1"/>
</dbReference>
<dbReference type="InterPro" id="IPR001563">
    <property type="entry name" value="Peptidase_S10"/>
</dbReference>
<dbReference type="EC" id="3.4.16.-" evidence="6"/>
<dbReference type="Pfam" id="PF00450">
    <property type="entry name" value="Peptidase_S10"/>
    <property type="match status" value="1"/>
</dbReference>
<dbReference type="PROSITE" id="PS00131">
    <property type="entry name" value="CARBOXYPEPT_SER_SER"/>
    <property type="match status" value="1"/>
</dbReference>
<proteinExistence type="inferred from homology"/>
<dbReference type="PANTHER" id="PTHR11802">
    <property type="entry name" value="SERINE PROTEASE FAMILY S10 SERINE CARBOXYPEPTIDASE"/>
    <property type="match status" value="1"/>
</dbReference>
<dbReference type="Gene3D" id="3.40.50.1820">
    <property type="entry name" value="alpha/beta hydrolase"/>
    <property type="match status" value="1"/>
</dbReference>
<comment type="caution">
    <text evidence="7">The sequence shown here is derived from an EMBL/GenBank/DDBJ whole genome shotgun (WGS) entry which is preliminary data.</text>
</comment>
<reference evidence="7 8" key="1">
    <citation type="journal article" date="2024" name="IMA Fungus">
        <title>IMA Genome - F19 : A genome assembly and annotation guide to empower mycologists, including annotated draft genome sequences of Ceratocystis pirilliformis, Diaporthe australafricana, Fusarium ophioides, Paecilomyces lecythidis, and Sporothrix stenoceras.</title>
        <authorList>
            <person name="Aylward J."/>
            <person name="Wilson A.M."/>
            <person name="Visagie C.M."/>
            <person name="Spraker J."/>
            <person name="Barnes I."/>
            <person name="Buitendag C."/>
            <person name="Ceriani C."/>
            <person name="Del Mar Angel L."/>
            <person name="du Plessis D."/>
            <person name="Fuchs T."/>
            <person name="Gasser K."/>
            <person name="Kramer D."/>
            <person name="Li W."/>
            <person name="Munsamy K."/>
            <person name="Piso A."/>
            <person name="Price J.L."/>
            <person name="Sonnekus B."/>
            <person name="Thomas C."/>
            <person name="van der Nest A."/>
            <person name="van Dijk A."/>
            <person name="van Heerden A."/>
            <person name="van Vuuren N."/>
            <person name="Yilmaz N."/>
            <person name="Duong T.A."/>
            <person name="van der Merwe N.A."/>
            <person name="Wingfield M.J."/>
            <person name="Wingfield B.D."/>
        </authorList>
    </citation>
    <scope>NUCLEOTIDE SEQUENCE [LARGE SCALE GENOMIC DNA]</scope>
    <source>
        <strain evidence="7 8">CMW 18300</strain>
    </source>
</reference>
<evidence type="ECO:0000256" key="4">
    <source>
        <dbReference type="ARBA" id="ARBA00022801"/>
    </source>
</evidence>
<evidence type="ECO:0000256" key="5">
    <source>
        <dbReference type="ARBA" id="ARBA00023180"/>
    </source>
</evidence>
<dbReference type="EMBL" id="JAWRVE010000075">
    <property type="protein sequence ID" value="KAL1863049.1"/>
    <property type="molecule type" value="Genomic_DNA"/>
</dbReference>
<accession>A0ABR3WJQ2</accession>
<keyword evidence="8" id="KW-1185">Reference proteome</keyword>
<evidence type="ECO:0000313" key="8">
    <source>
        <dbReference type="Proteomes" id="UP001583177"/>
    </source>
</evidence>
<keyword evidence="4 6" id="KW-0378">Hydrolase</keyword>
<evidence type="ECO:0000256" key="3">
    <source>
        <dbReference type="ARBA" id="ARBA00022670"/>
    </source>
</evidence>
<dbReference type="SUPFAM" id="SSF53474">
    <property type="entry name" value="alpha/beta-Hydrolases"/>
    <property type="match status" value="1"/>
</dbReference>